<comment type="caution">
    <text evidence="1">The sequence shown here is derived from an EMBL/GenBank/DDBJ whole genome shotgun (WGS) entry which is preliminary data.</text>
</comment>
<evidence type="ECO:0000313" key="2">
    <source>
        <dbReference type="Proteomes" id="UP001470230"/>
    </source>
</evidence>
<protein>
    <submittedName>
        <fullName evidence="1">Uncharacterized protein</fullName>
    </submittedName>
</protein>
<name>A0ABR2GTZ7_9EUKA</name>
<dbReference type="Proteomes" id="UP001470230">
    <property type="component" value="Unassembled WGS sequence"/>
</dbReference>
<organism evidence="1 2">
    <name type="scientific">Tritrichomonas musculus</name>
    <dbReference type="NCBI Taxonomy" id="1915356"/>
    <lineage>
        <taxon>Eukaryota</taxon>
        <taxon>Metamonada</taxon>
        <taxon>Parabasalia</taxon>
        <taxon>Tritrichomonadida</taxon>
        <taxon>Tritrichomonadidae</taxon>
        <taxon>Tritrichomonas</taxon>
    </lineage>
</organism>
<reference evidence="1 2" key="1">
    <citation type="submission" date="2024-04" db="EMBL/GenBank/DDBJ databases">
        <title>Tritrichomonas musculus Genome.</title>
        <authorList>
            <person name="Alves-Ferreira E."/>
            <person name="Grigg M."/>
            <person name="Lorenzi H."/>
            <person name="Galac M."/>
        </authorList>
    </citation>
    <scope>NUCLEOTIDE SEQUENCE [LARGE SCALE GENOMIC DNA]</scope>
    <source>
        <strain evidence="1 2">EAF2021</strain>
    </source>
</reference>
<sequence>MLKEIDSNNSHVYVNLTVFLYQAEIEAFIRNLLFFKYLAKISYLLSARSLLKQSNAGHFIGGCTRVVLHSKEIEKELLIPIDKDQKRALNVVWSNLSFKQDNVVNEYIYRLHKCLHWR</sequence>
<keyword evidence="2" id="KW-1185">Reference proteome</keyword>
<proteinExistence type="predicted"/>
<accession>A0ABR2GTZ7</accession>
<gene>
    <name evidence="1" type="ORF">M9Y10_036413</name>
</gene>
<dbReference type="EMBL" id="JAPFFF010000059">
    <property type="protein sequence ID" value="KAK8837418.1"/>
    <property type="molecule type" value="Genomic_DNA"/>
</dbReference>
<evidence type="ECO:0000313" key="1">
    <source>
        <dbReference type="EMBL" id="KAK8837418.1"/>
    </source>
</evidence>